<protein>
    <submittedName>
        <fullName evidence="3">Uncharacterized protein</fullName>
    </submittedName>
</protein>
<dbReference type="OrthoDB" id="6180573at2759"/>
<dbReference type="AlphaFoldDB" id="A0A8B6CL94"/>
<evidence type="ECO:0000256" key="2">
    <source>
        <dbReference type="SAM" id="Phobius"/>
    </source>
</evidence>
<feature type="transmembrane region" description="Helical" evidence="2">
    <location>
        <begin position="31"/>
        <end position="50"/>
    </location>
</feature>
<feature type="region of interest" description="Disordered" evidence="1">
    <location>
        <begin position="1"/>
        <end position="20"/>
    </location>
</feature>
<dbReference type="Proteomes" id="UP000596742">
    <property type="component" value="Unassembled WGS sequence"/>
</dbReference>
<accession>A0A8B6CL94</accession>
<dbReference type="EMBL" id="UYJE01001903">
    <property type="protein sequence ID" value="VDI06223.1"/>
    <property type="molecule type" value="Genomic_DNA"/>
</dbReference>
<comment type="caution">
    <text evidence="3">The sequence shown here is derived from an EMBL/GenBank/DDBJ whole genome shotgun (WGS) entry which is preliminary data.</text>
</comment>
<evidence type="ECO:0000313" key="3">
    <source>
        <dbReference type="EMBL" id="VDI06223.1"/>
    </source>
</evidence>
<keyword evidence="4" id="KW-1185">Reference proteome</keyword>
<evidence type="ECO:0000256" key="1">
    <source>
        <dbReference type="SAM" id="MobiDB-lite"/>
    </source>
</evidence>
<organism evidence="3 4">
    <name type="scientific">Mytilus galloprovincialis</name>
    <name type="common">Mediterranean mussel</name>
    <dbReference type="NCBI Taxonomy" id="29158"/>
    <lineage>
        <taxon>Eukaryota</taxon>
        <taxon>Metazoa</taxon>
        <taxon>Spiralia</taxon>
        <taxon>Lophotrochozoa</taxon>
        <taxon>Mollusca</taxon>
        <taxon>Bivalvia</taxon>
        <taxon>Autobranchia</taxon>
        <taxon>Pteriomorphia</taxon>
        <taxon>Mytilida</taxon>
        <taxon>Mytiloidea</taxon>
        <taxon>Mytilidae</taxon>
        <taxon>Mytilinae</taxon>
        <taxon>Mytilus</taxon>
    </lineage>
</organism>
<sequence length="263" mass="29626">MSDRIYNRVETNDSTPDNNRPSFCHRHWKKAIISLILFIVAGVVVVAVVVTQTTNNSTSPTTFSKLTDENASNKCLYYTPENIVTKMKLKDDPFEGLCDIGSDSVNKTCNIDKHESSSHLCEKCTDGSLLPSFCFCDKKVHCVNDKKYGGRAADDSKKTCNWCADVFINQFNHRGNASCSRASQAVVNTTCEGYDGFMCSFIKTRVCTLTDKRQNLKPCSRSNLKKCFMKSKRSGKYYHCQNFMDSNVEERKDLKTCNLDATP</sequence>
<proteinExistence type="predicted"/>
<keyword evidence="2" id="KW-1133">Transmembrane helix</keyword>
<evidence type="ECO:0000313" key="4">
    <source>
        <dbReference type="Proteomes" id="UP000596742"/>
    </source>
</evidence>
<keyword evidence="2" id="KW-0472">Membrane</keyword>
<keyword evidence="2" id="KW-0812">Transmembrane</keyword>
<reference evidence="3" key="1">
    <citation type="submission" date="2018-11" db="EMBL/GenBank/DDBJ databases">
        <authorList>
            <person name="Alioto T."/>
            <person name="Alioto T."/>
        </authorList>
    </citation>
    <scope>NUCLEOTIDE SEQUENCE</scope>
</reference>
<feature type="compositionally biased region" description="Basic and acidic residues" evidence="1">
    <location>
        <begin position="1"/>
        <end position="11"/>
    </location>
</feature>
<name>A0A8B6CL94_MYTGA</name>
<gene>
    <name evidence="3" type="ORF">MGAL_10B045021</name>
</gene>